<dbReference type="GO" id="GO:0016208">
    <property type="term" value="F:AMP binding"/>
    <property type="evidence" value="ECO:0007669"/>
    <property type="project" value="TreeGrafter"/>
</dbReference>
<dbReference type="GO" id="GO:0006168">
    <property type="term" value="P:adenine salvage"/>
    <property type="evidence" value="ECO:0007669"/>
    <property type="project" value="InterPro"/>
</dbReference>
<protein>
    <recommendedName>
        <fullName evidence="6 11">Adenine phosphoribosyltransferase</fullName>
        <shortName evidence="11">APRT</shortName>
        <ecNumber evidence="6 11">2.4.2.7</ecNumber>
    </recommendedName>
</protein>
<accession>A0A6N6VZW2</accession>
<keyword evidence="9 11" id="KW-0808">Transferase</keyword>
<evidence type="ECO:0000256" key="2">
    <source>
        <dbReference type="ARBA" id="ARBA00003968"/>
    </source>
</evidence>
<dbReference type="Pfam" id="PF00156">
    <property type="entry name" value="Pribosyltran"/>
    <property type="match status" value="1"/>
</dbReference>
<dbReference type="UniPathway" id="UPA00588">
    <property type="reaction ID" value="UER00646"/>
</dbReference>
<gene>
    <name evidence="11" type="primary">apt</name>
    <name evidence="13" type="ORF">GCL60_03060</name>
</gene>
<evidence type="ECO:0000259" key="12">
    <source>
        <dbReference type="Pfam" id="PF00156"/>
    </source>
</evidence>
<evidence type="ECO:0000256" key="4">
    <source>
        <dbReference type="ARBA" id="ARBA00004659"/>
    </source>
</evidence>
<comment type="similarity">
    <text evidence="5 11">Belongs to the purine/pyrimidine phosphoribosyltransferase family.</text>
</comment>
<evidence type="ECO:0000256" key="10">
    <source>
        <dbReference type="ARBA" id="ARBA00022726"/>
    </source>
</evidence>
<proteinExistence type="inferred from homology"/>
<dbReference type="OrthoDB" id="5292724at2"/>
<comment type="subcellular location">
    <subcellularLocation>
        <location evidence="3 11">Cytoplasm</location>
    </subcellularLocation>
</comment>
<comment type="caution">
    <text evidence="13">The sequence shown here is derived from an EMBL/GenBank/DDBJ whole genome shotgun (WGS) entry which is preliminary data.</text>
</comment>
<dbReference type="AlphaFoldDB" id="A0A6N6VZW2"/>
<comment type="pathway">
    <text evidence="4 11">Purine metabolism; AMP biosynthesis via salvage pathway; AMP from adenine: step 1/1.</text>
</comment>
<dbReference type="NCBIfam" id="TIGR01090">
    <property type="entry name" value="apt"/>
    <property type="match status" value="1"/>
</dbReference>
<dbReference type="NCBIfam" id="NF002634">
    <property type="entry name" value="PRK02304.1-3"/>
    <property type="match status" value="1"/>
</dbReference>
<dbReference type="GO" id="GO:0044209">
    <property type="term" value="P:AMP salvage"/>
    <property type="evidence" value="ECO:0007669"/>
    <property type="project" value="UniProtKB-UniRule"/>
</dbReference>
<evidence type="ECO:0000313" key="14">
    <source>
        <dbReference type="Proteomes" id="UP000437748"/>
    </source>
</evidence>
<keyword evidence="14" id="KW-1185">Reference proteome</keyword>
<dbReference type="CDD" id="cd06223">
    <property type="entry name" value="PRTases_typeI"/>
    <property type="match status" value="1"/>
</dbReference>
<comment type="function">
    <text evidence="2 11">Catalyzes a salvage reaction resulting in the formation of AMP, that is energically less costly than de novo synthesis.</text>
</comment>
<comment type="subunit">
    <text evidence="11">Homodimer.</text>
</comment>
<dbReference type="InterPro" id="IPR005764">
    <property type="entry name" value="Ade_phspho_trans"/>
</dbReference>
<evidence type="ECO:0000256" key="11">
    <source>
        <dbReference type="HAMAP-Rule" id="MF_00004"/>
    </source>
</evidence>
<dbReference type="GO" id="GO:0002055">
    <property type="term" value="F:adenine binding"/>
    <property type="evidence" value="ECO:0007669"/>
    <property type="project" value="TreeGrafter"/>
</dbReference>
<dbReference type="PANTHER" id="PTHR32315:SF3">
    <property type="entry name" value="ADENINE PHOSPHORIBOSYLTRANSFERASE"/>
    <property type="match status" value="1"/>
</dbReference>
<evidence type="ECO:0000313" key="13">
    <source>
        <dbReference type="EMBL" id="KAB8040926.1"/>
    </source>
</evidence>
<dbReference type="SUPFAM" id="SSF53271">
    <property type="entry name" value="PRTase-like"/>
    <property type="match status" value="1"/>
</dbReference>
<evidence type="ECO:0000256" key="5">
    <source>
        <dbReference type="ARBA" id="ARBA00008391"/>
    </source>
</evidence>
<sequence length="178" mass="19552">MNLQNELLSVIKDVPDFPKKGVIFKDINPLFKDPQLMKKVTAQMAEFAKLTNIQHIVGIESRGFFFGMPLALELNLPFIAARKKGKLPGEVVSESYALEYGTDSIEIQKNSLLKGQRYLIVDDIIATGGTANAAAKIIQNSGGIVSGFTFLIELTFLNGCETLLKTTPHVQIQSLIKV</sequence>
<dbReference type="Gene3D" id="3.40.50.2020">
    <property type="match status" value="1"/>
</dbReference>
<dbReference type="RefSeq" id="WP_153418449.1">
    <property type="nucleotide sequence ID" value="NZ_WFLM01000001.1"/>
</dbReference>
<evidence type="ECO:0000256" key="1">
    <source>
        <dbReference type="ARBA" id="ARBA00000868"/>
    </source>
</evidence>
<comment type="catalytic activity">
    <reaction evidence="1 11">
        <text>AMP + diphosphate = 5-phospho-alpha-D-ribose 1-diphosphate + adenine</text>
        <dbReference type="Rhea" id="RHEA:16609"/>
        <dbReference type="ChEBI" id="CHEBI:16708"/>
        <dbReference type="ChEBI" id="CHEBI:33019"/>
        <dbReference type="ChEBI" id="CHEBI:58017"/>
        <dbReference type="ChEBI" id="CHEBI:456215"/>
        <dbReference type="EC" id="2.4.2.7"/>
    </reaction>
</comment>
<reference evidence="13 14" key="1">
    <citation type="submission" date="2019-10" db="EMBL/GenBank/DDBJ databases">
        <title>New species of Slilvanegrellaceae.</title>
        <authorList>
            <person name="Pitt A."/>
            <person name="Hahn M.W."/>
        </authorList>
    </citation>
    <scope>NUCLEOTIDE SEQUENCE [LARGE SCALE GENOMIC DNA]</scope>
    <source>
        <strain evidence="13 14">SP-Ram-0.45-NSY-1</strain>
    </source>
</reference>
<dbReference type="InterPro" id="IPR000836">
    <property type="entry name" value="PRTase_dom"/>
</dbReference>
<evidence type="ECO:0000256" key="3">
    <source>
        <dbReference type="ARBA" id="ARBA00004496"/>
    </source>
</evidence>
<dbReference type="GO" id="GO:0006166">
    <property type="term" value="P:purine ribonucleoside salvage"/>
    <property type="evidence" value="ECO:0007669"/>
    <property type="project" value="UniProtKB-UniRule"/>
</dbReference>
<keyword evidence="7 11" id="KW-0963">Cytoplasm</keyword>
<dbReference type="Proteomes" id="UP000437748">
    <property type="component" value="Unassembled WGS sequence"/>
</dbReference>
<dbReference type="NCBIfam" id="NF002636">
    <property type="entry name" value="PRK02304.1-5"/>
    <property type="match status" value="1"/>
</dbReference>
<keyword evidence="8 11" id="KW-0328">Glycosyltransferase</keyword>
<dbReference type="GO" id="GO:0005737">
    <property type="term" value="C:cytoplasm"/>
    <property type="evidence" value="ECO:0007669"/>
    <property type="project" value="UniProtKB-SubCell"/>
</dbReference>
<name>A0A6N6VZW2_9BACT</name>
<dbReference type="FunFam" id="3.40.50.2020:FF:000021">
    <property type="entry name" value="Adenine phosphoribosyltransferase"/>
    <property type="match status" value="1"/>
</dbReference>
<dbReference type="PANTHER" id="PTHR32315">
    <property type="entry name" value="ADENINE PHOSPHORIBOSYLTRANSFERASE"/>
    <property type="match status" value="1"/>
</dbReference>
<dbReference type="InterPro" id="IPR050054">
    <property type="entry name" value="UPRTase/APRTase"/>
</dbReference>
<dbReference type="HAMAP" id="MF_00004">
    <property type="entry name" value="Aden_phosphoribosyltr"/>
    <property type="match status" value="1"/>
</dbReference>
<dbReference type="EMBL" id="WFLM01000001">
    <property type="protein sequence ID" value="KAB8040926.1"/>
    <property type="molecule type" value="Genomic_DNA"/>
</dbReference>
<dbReference type="GO" id="GO:0003999">
    <property type="term" value="F:adenine phosphoribosyltransferase activity"/>
    <property type="evidence" value="ECO:0007669"/>
    <property type="project" value="UniProtKB-UniRule"/>
</dbReference>
<evidence type="ECO:0000256" key="7">
    <source>
        <dbReference type="ARBA" id="ARBA00022490"/>
    </source>
</evidence>
<dbReference type="EC" id="2.4.2.7" evidence="6 11"/>
<evidence type="ECO:0000256" key="6">
    <source>
        <dbReference type="ARBA" id="ARBA00011893"/>
    </source>
</evidence>
<feature type="domain" description="Phosphoribosyltransferase" evidence="12">
    <location>
        <begin position="34"/>
        <end position="142"/>
    </location>
</feature>
<evidence type="ECO:0000256" key="9">
    <source>
        <dbReference type="ARBA" id="ARBA00022679"/>
    </source>
</evidence>
<evidence type="ECO:0000256" key="8">
    <source>
        <dbReference type="ARBA" id="ARBA00022676"/>
    </source>
</evidence>
<organism evidence="13 14">
    <name type="scientific">Silvanigrella paludirubra</name>
    <dbReference type="NCBI Taxonomy" id="2499159"/>
    <lineage>
        <taxon>Bacteria</taxon>
        <taxon>Pseudomonadati</taxon>
        <taxon>Bdellovibrionota</taxon>
        <taxon>Oligoflexia</taxon>
        <taxon>Silvanigrellales</taxon>
        <taxon>Silvanigrellaceae</taxon>
        <taxon>Silvanigrella</taxon>
    </lineage>
</organism>
<keyword evidence="10 11" id="KW-0660">Purine salvage</keyword>
<dbReference type="InterPro" id="IPR029057">
    <property type="entry name" value="PRTase-like"/>
</dbReference>